<dbReference type="Proteomes" id="UP000463470">
    <property type="component" value="Unassembled WGS sequence"/>
</dbReference>
<protein>
    <submittedName>
        <fullName evidence="1">Uncharacterized protein</fullName>
    </submittedName>
</protein>
<evidence type="ECO:0000313" key="2">
    <source>
        <dbReference type="Proteomes" id="UP000463470"/>
    </source>
</evidence>
<dbReference type="AlphaFoldDB" id="A0A845L215"/>
<dbReference type="RefSeq" id="WP_161255649.1">
    <property type="nucleotide sequence ID" value="NZ_WXEY01000003.1"/>
</dbReference>
<dbReference type="OrthoDB" id="9787241at2"/>
<accession>A0A845L215</accession>
<proteinExistence type="predicted"/>
<organism evidence="1 2">
    <name type="scientific">Heliomicrobium undosum</name>
    <dbReference type="NCBI Taxonomy" id="121734"/>
    <lineage>
        <taxon>Bacteria</taxon>
        <taxon>Bacillati</taxon>
        <taxon>Bacillota</taxon>
        <taxon>Clostridia</taxon>
        <taxon>Eubacteriales</taxon>
        <taxon>Heliobacteriaceae</taxon>
        <taxon>Heliomicrobium</taxon>
    </lineage>
</organism>
<gene>
    <name evidence="1" type="ORF">GTO91_04830</name>
</gene>
<sequence>MPYFIKAFDDALAYGLGAKRTPFRLERIDQVLADGDRPIWRGGAQMLALPRIEDIDSHAK</sequence>
<reference evidence="1 2" key="1">
    <citation type="submission" date="2020-01" db="EMBL/GenBank/DDBJ databases">
        <title>Whole-genome sequence of Heliobacterium undosum DSM 13378.</title>
        <authorList>
            <person name="Kyndt J.A."/>
            <person name="Meyer T.E."/>
        </authorList>
    </citation>
    <scope>NUCLEOTIDE SEQUENCE [LARGE SCALE GENOMIC DNA]</scope>
    <source>
        <strain evidence="1 2">DSM 13378</strain>
    </source>
</reference>
<name>A0A845L215_9FIRM</name>
<comment type="caution">
    <text evidence="1">The sequence shown here is derived from an EMBL/GenBank/DDBJ whole genome shotgun (WGS) entry which is preliminary data.</text>
</comment>
<evidence type="ECO:0000313" key="1">
    <source>
        <dbReference type="EMBL" id="MZP29035.1"/>
    </source>
</evidence>
<keyword evidence="2" id="KW-1185">Reference proteome</keyword>
<dbReference type="EMBL" id="WXEY01000003">
    <property type="protein sequence ID" value="MZP29035.1"/>
    <property type="molecule type" value="Genomic_DNA"/>
</dbReference>